<protein>
    <submittedName>
        <fullName evidence="6">Fibronectin type-III domain-containing protein</fullName>
    </submittedName>
</protein>
<dbReference type="SUPFAM" id="SSF49265">
    <property type="entry name" value="Fibronectin type III"/>
    <property type="match status" value="2"/>
</dbReference>
<keyword evidence="5" id="KW-1185">Reference proteome</keyword>
<dbReference type="Pfam" id="PF00041">
    <property type="entry name" value="fn3"/>
    <property type="match status" value="1"/>
</dbReference>
<gene>
    <name evidence="4" type="ORF">TTAC_LOCUS4242</name>
</gene>
<organism evidence="6">
    <name type="scientific">Hydatigena taeniaeformis</name>
    <name type="common">Feline tapeworm</name>
    <name type="synonym">Taenia taeniaeformis</name>
    <dbReference type="NCBI Taxonomy" id="6205"/>
    <lineage>
        <taxon>Eukaryota</taxon>
        <taxon>Metazoa</taxon>
        <taxon>Spiralia</taxon>
        <taxon>Lophotrochozoa</taxon>
        <taxon>Platyhelminthes</taxon>
        <taxon>Cestoda</taxon>
        <taxon>Eucestoda</taxon>
        <taxon>Cyclophyllidea</taxon>
        <taxon>Taeniidae</taxon>
        <taxon>Hydatigera</taxon>
    </lineage>
</organism>
<dbReference type="InterPro" id="IPR036116">
    <property type="entry name" value="FN3_sf"/>
</dbReference>
<feature type="region of interest" description="Disordered" evidence="1">
    <location>
        <begin position="369"/>
        <end position="391"/>
    </location>
</feature>
<evidence type="ECO:0000256" key="1">
    <source>
        <dbReference type="SAM" id="MobiDB-lite"/>
    </source>
</evidence>
<reference evidence="6" key="1">
    <citation type="submission" date="2017-02" db="UniProtKB">
        <authorList>
            <consortium name="WormBaseParasite"/>
        </authorList>
    </citation>
    <scope>IDENTIFICATION</scope>
</reference>
<dbReference type="CDD" id="cd00063">
    <property type="entry name" value="FN3"/>
    <property type="match status" value="1"/>
</dbReference>
<dbReference type="InterPro" id="IPR013783">
    <property type="entry name" value="Ig-like_fold"/>
</dbReference>
<dbReference type="InterPro" id="IPR003961">
    <property type="entry name" value="FN3_dom"/>
</dbReference>
<reference evidence="4 5" key="2">
    <citation type="submission" date="2018-11" db="EMBL/GenBank/DDBJ databases">
        <authorList>
            <consortium name="Pathogen Informatics"/>
        </authorList>
    </citation>
    <scope>NUCLEOTIDE SEQUENCE [LARGE SCALE GENOMIC DNA]</scope>
</reference>
<dbReference type="OrthoDB" id="6264103at2759"/>
<keyword evidence="2" id="KW-0812">Transmembrane</keyword>
<evidence type="ECO:0000313" key="5">
    <source>
        <dbReference type="Proteomes" id="UP000274429"/>
    </source>
</evidence>
<keyword evidence="2" id="KW-1133">Transmembrane helix</keyword>
<keyword evidence="2" id="KW-0472">Membrane</keyword>
<dbReference type="EMBL" id="UYWX01003991">
    <property type="protein sequence ID" value="VDM24505.1"/>
    <property type="molecule type" value="Genomic_DNA"/>
</dbReference>
<feature type="region of interest" description="Disordered" evidence="1">
    <location>
        <begin position="443"/>
        <end position="466"/>
    </location>
</feature>
<dbReference type="PROSITE" id="PS50853">
    <property type="entry name" value="FN3"/>
    <property type="match status" value="1"/>
</dbReference>
<name>A0A0R3WU17_HYDTA</name>
<sequence>MSFILHSDPPKPPVFHKLTPSLRNIQVEWLSPGSRRPDAPITWFHLDWTNEYTGLGDSVRLPADRRTYYLSNLTCATTVRFQMRAENQFGLSAPTEPISASTEGSEEFDSTFRILNAHNFLFSSGFTAPLFVGETDMVPAELRLQNCVTFNFSVFAPGNNCSPSVYRFRVWPAADGSDADPSSPSVLTGASSSSGGNSAVSTASATPGAFSTLHFNLTLTKRDLFSLDNKSWNRRCCYNLSGLHPGSYYQYHVVAENPAGKTPHFGYFWTRTVGGIQPREGASTRFGRTSFLSQPTIIVPLTIFFVVLFVAFVCLFFYCRHRRLEAELNPTTKPTVGRPILNADLATEHPHLQQQQQRIQKMQHPAFQTATGRRHRGTLPPIPVNEDKTEYHPEGKVRTGGGFLGALAGVSFPLNRDNFSSISSRLGRSSRLYDRGRAGTILPSQVIPPSSAIEPDRLSTSSMDSTGNLNPYATYAAGGIEEEVSQPVASKSSTTLQPSARSLTAARTLDVPISSANTAGGSTRMYKTFKKGFFLKTILNSYTFN</sequence>
<feature type="domain" description="Fibronectin type-III" evidence="3">
    <location>
        <begin position="9"/>
        <end position="105"/>
    </location>
</feature>
<dbReference type="AlphaFoldDB" id="A0A0R3WU17"/>
<evidence type="ECO:0000313" key="4">
    <source>
        <dbReference type="EMBL" id="VDM24505.1"/>
    </source>
</evidence>
<proteinExistence type="predicted"/>
<feature type="transmembrane region" description="Helical" evidence="2">
    <location>
        <begin position="297"/>
        <end position="319"/>
    </location>
</feature>
<dbReference type="STRING" id="6205.A0A0R3WU17"/>
<dbReference type="SMART" id="SM00060">
    <property type="entry name" value="FN3"/>
    <property type="match status" value="2"/>
</dbReference>
<dbReference type="WBParaSite" id="TTAC_0000425701-mRNA-1">
    <property type="protein sequence ID" value="TTAC_0000425701-mRNA-1"/>
    <property type="gene ID" value="TTAC_0000425701"/>
</dbReference>
<dbReference type="Proteomes" id="UP000274429">
    <property type="component" value="Unassembled WGS sequence"/>
</dbReference>
<evidence type="ECO:0000259" key="3">
    <source>
        <dbReference type="PROSITE" id="PS50853"/>
    </source>
</evidence>
<evidence type="ECO:0000256" key="2">
    <source>
        <dbReference type="SAM" id="Phobius"/>
    </source>
</evidence>
<accession>A0A0R3WU17</accession>
<evidence type="ECO:0000313" key="6">
    <source>
        <dbReference type="WBParaSite" id="TTAC_0000425701-mRNA-1"/>
    </source>
</evidence>
<dbReference type="Gene3D" id="2.60.40.10">
    <property type="entry name" value="Immunoglobulins"/>
    <property type="match status" value="1"/>
</dbReference>